<dbReference type="EMBL" id="JACOGK010000026">
    <property type="protein sequence ID" value="MBC3537383.1"/>
    <property type="molecule type" value="Genomic_DNA"/>
</dbReference>
<evidence type="ECO:0000256" key="2">
    <source>
        <dbReference type="ARBA" id="ARBA00023002"/>
    </source>
</evidence>
<dbReference type="InterPro" id="IPR050857">
    <property type="entry name" value="D-2-hydroxyacid_DH"/>
</dbReference>
<dbReference type="InterPro" id="IPR029753">
    <property type="entry name" value="D-isomer_DH_CS"/>
</dbReference>
<dbReference type="InterPro" id="IPR006140">
    <property type="entry name" value="D-isomer_DH_NAD-bd"/>
</dbReference>
<comment type="similarity">
    <text evidence="1 4">Belongs to the D-isomer specific 2-hydroxyacid dehydrogenase family.</text>
</comment>
<dbReference type="CDD" id="cd12173">
    <property type="entry name" value="PGDH_4"/>
    <property type="match status" value="1"/>
</dbReference>
<proteinExistence type="inferred from homology"/>
<evidence type="ECO:0000259" key="6">
    <source>
        <dbReference type="Pfam" id="PF02826"/>
    </source>
</evidence>
<evidence type="ECO:0000313" key="7">
    <source>
        <dbReference type="EMBL" id="MBC3537383.1"/>
    </source>
</evidence>
<reference evidence="7 8" key="1">
    <citation type="submission" date="2020-08" db="EMBL/GenBank/DDBJ databases">
        <authorList>
            <person name="Liu C."/>
            <person name="Sun Q."/>
        </authorList>
    </citation>
    <scope>NUCLEOTIDE SEQUENCE [LARGE SCALE GENOMIC DNA]</scope>
    <source>
        <strain evidence="7 8">NSJ-59</strain>
    </source>
</reference>
<evidence type="ECO:0000313" key="8">
    <source>
        <dbReference type="Proteomes" id="UP000606870"/>
    </source>
</evidence>
<feature type="domain" description="D-isomer specific 2-hydroxyacid dehydrogenase NAD-binding" evidence="6">
    <location>
        <begin position="100"/>
        <end position="278"/>
    </location>
</feature>
<sequence>MKTYILDPIAPEALAYARRYLDVVTWDDDACRHPADAEALMVRTHPVTREMIDAMPRLRVIARHGTGLDAIDTAYAKEKHILVQNTPLANVESVVEQVIGLILDCAHKITASHLAGIHGLKQKMPEFLCGCEITGKKLGLIGVGHIGSRVGRRLQAGFNMDVTAWSPHLTDDACRELGFHRAAGPEEIYQTCDVISVSVPLTEATRHMIGAKELRLFKPGSILINTSRGGIVDEDALCQALQENELFGAGFDTFLQEPLPADHVLFTCFNFVATPHNAANTKEAMIRMGTQAVDIIRNVEKE</sequence>
<name>A0ABR6VJX7_9FIRM</name>
<dbReference type="InterPro" id="IPR036291">
    <property type="entry name" value="NAD(P)-bd_dom_sf"/>
</dbReference>
<dbReference type="InterPro" id="IPR006139">
    <property type="entry name" value="D-isomer_2_OHA_DH_cat_dom"/>
</dbReference>
<gene>
    <name evidence="7" type="ORF">H8J70_08980</name>
</gene>
<feature type="domain" description="D-isomer specific 2-hydroxyacid dehydrogenase catalytic" evidence="5">
    <location>
        <begin position="5"/>
        <end position="299"/>
    </location>
</feature>
<dbReference type="PROSITE" id="PS00671">
    <property type="entry name" value="D_2_HYDROXYACID_DH_3"/>
    <property type="match status" value="1"/>
</dbReference>
<evidence type="ECO:0000259" key="5">
    <source>
        <dbReference type="Pfam" id="PF00389"/>
    </source>
</evidence>
<dbReference type="PANTHER" id="PTHR42789">
    <property type="entry name" value="D-ISOMER SPECIFIC 2-HYDROXYACID DEHYDROGENASE FAMILY PROTEIN (AFU_ORTHOLOGUE AFUA_6G10090)"/>
    <property type="match status" value="1"/>
</dbReference>
<dbReference type="Gene3D" id="3.40.50.720">
    <property type="entry name" value="NAD(P)-binding Rossmann-like Domain"/>
    <property type="match status" value="2"/>
</dbReference>
<dbReference type="PANTHER" id="PTHR42789:SF1">
    <property type="entry name" value="D-ISOMER SPECIFIC 2-HYDROXYACID DEHYDROGENASE FAMILY PROTEIN (AFU_ORTHOLOGUE AFUA_6G10090)"/>
    <property type="match status" value="1"/>
</dbReference>
<dbReference type="Proteomes" id="UP000606870">
    <property type="component" value="Unassembled WGS sequence"/>
</dbReference>
<dbReference type="SUPFAM" id="SSF52283">
    <property type="entry name" value="Formate/glycerate dehydrogenase catalytic domain-like"/>
    <property type="match status" value="1"/>
</dbReference>
<keyword evidence="3" id="KW-0520">NAD</keyword>
<comment type="caution">
    <text evidence="7">The sequence shown here is derived from an EMBL/GenBank/DDBJ whole genome shotgun (WGS) entry which is preliminary data.</text>
</comment>
<evidence type="ECO:0000256" key="3">
    <source>
        <dbReference type="ARBA" id="ARBA00023027"/>
    </source>
</evidence>
<keyword evidence="2 4" id="KW-0560">Oxidoreductase</keyword>
<evidence type="ECO:0000256" key="1">
    <source>
        <dbReference type="ARBA" id="ARBA00005854"/>
    </source>
</evidence>
<keyword evidence="8" id="KW-1185">Reference proteome</keyword>
<dbReference type="RefSeq" id="WP_186503703.1">
    <property type="nucleotide sequence ID" value="NZ_JACOGK010000026.1"/>
</dbReference>
<dbReference type="SUPFAM" id="SSF51735">
    <property type="entry name" value="NAD(P)-binding Rossmann-fold domains"/>
    <property type="match status" value="1"/>
</dbReference>
<accession>A0ABR6VJX7</accession>
<dbReference type="Pfam" id="PF02826">
    <property type="entry name" value="2-Hacid_dh_C"/>
    <property type="match status" value="1"/>
</dbReference>
<evidence type="ECO:0000256" key="4">
    <source>
        <dbReference type="RuleBase" id="RU003719"/>
    </source>
</evidence>
<organism evidence="7 8">
    <name type="scientific">Megasphaera hominis</name>
    <dbReference type="NCBI Taxonomy" id="159836"/>
    <lineage>
        <taxon>Bacteria</taxon>
        <taxon>Bacillati</taxon>
        <taxon>Bacillota</taxon>
        <taxon>Negativicutes</taxon>
        <taxon>Veillonellales</taxon>
        <taxon>Veillonellaceae</taxon>
        <taxon>Megasphaera</taxon>
    </lineage>
</organism>
<dbReference type="Pfam" id="PF00389">
    <property type="entry name" value="2-Hacid_dh"/>
    <property type="match status" value="1"/>
</dbReference>
<protein>
    <submittedName>
        <fullName evidence="7">Hydroxyacid dehydrogenase</fullName>
    </submittedName>
</protein>